<evidence type="ECO:0000313" key="1">
    <source>
        <dbReference type="EMBL" id="KAK3077711.1"/>
    </source>
</evidence>
<proteinExistence type="predicted"/>
<name>A0ACC3DLY3_9PEZI</name>
<protein>
    <submittedName>
        <fullName evidence="1">Uncharacterized protein</fullName>
    </submittedName>
</protein>
<keyword evidence="2" id="KW-1185">Reference proteome</keyword>
<comment type="caution">
    <text evidence="1">The sequence shown here is derived from an EMBL/GenBank/DDBJ whole genome shotgun (WGS) entry which is preliminary data.</text>
</comment>
<evidence type="ECO:0000313" key="2">
    <source>
        <dbReference type="Proteomes" id="UP001186974"/>
    </source>
</evidence>
<organism evidence="1 2">
    <name type="scientific">Coniosporium uncinatum</name>
    <dbReference type="NCBI Taxonomy" id="93489"/>
    <lineage>
        <taxon>Eukaryota</taxon>
        <taxon>Fungi</taxon>
        <taxon>Dikarya</taxon>
        <taxon>Ascomycota</taxon>
        <taxon>Pezizomycotina</taxon>
        <taxon>Dothideomycetes</taxon>
        <taxon>Dothideomycetes incertae sedis</taxon>
        <taxon>Coniosporium</taxon>
    </lineage>
</organism>
<dbReference type="Proteomes" id="UP001186974">
    <property type="component" value="Unassembled WGS sequence"/>
</dbReference>
<dbReference type="EMBL" id="JAWDJW010002579">
    <property type="protein sequence ID" value="KAK3077711.1"/>
    <property type="molecule type" value="Genomic_DNA"/>
</dbReference>
<sequence length="235" mass="26747">MRWDLTWDKIRRIRIPYFRIWYSTTYTIIFGITLVLLCATPGDTIYQSFRNDNLVNAFVIGGTYVLTAIIAILVYATRIYTNKSVLAAIPKSYLPIDHGEVGKSIRKLIVREWERSAIVAWDSRPRDVRSETRAEKVHGKPSTRERVRNALRKRGEIEDATLIHVDPANPPWGHVVHPGWSSPASNEWPHLQYWNVILELPNLIEAKAVSLAPSEPILEFQLSDPEDVPAAAPDA</sequence>
<accession>A0ACC3DLY3</accession>
<gene>
    <name evidence="1" type="ORF">LTS18_009504</name>
</gene>
<feature type="non-terminal residue" evidence="1">
    <location>
        <position position="235"/>
    </location>
</feature>
<reference evidence="1" key="1">
    <citation type="submission" date="2024-09" db="EMBL/GenBank/DDBJ databases">
        <title>Black Yeasts Isolated from many extreme environments.</title>
        <authorList>
            <person name="Coleine C."/>
            <person name="Stajich J.E."/>
            <person name="Selbmann L."/>
        </authorList>
    </citation>
    <scope>NUCLEOTIDE SEQUENCE</scope>
    <source>
        <strain evidence="1">CCFEE 5737</strain>
    </source>
</reference>